<dbReference type="InterPro" id="IPR003347">
    <property type="entry name" value="JmjC_dom"/>
</dbReference>
<evidence type="ECO:0000256" key="1">
    <source>
        <dbReference type="SAM" id="MobiDB-lite"/>
    </source>
</evidence>
<dbReference type="EC" id="1.14.11.69" evidence="2"/>
<dbReference type="Gene3D" id="2.60.120.650">
    <property type="entry name" value="Cupin"/>
    <property type="match status" value="1"/>
</dbReference>
<dbReference type="PROSITE" id="PS51184">
    <property type="entry name" value="JMJC"/>
    <property type="match status" value="1"/>
</dbReference>
<dbReference type="EC" id="1.14.11.66" evidence="2"/>
<dbReference type="PANTHER" id="PTHR10694:SF129">
    <property type="entry name" value="LYSINE-SPECIFIC DEMETHYLASE 4B-RELATED"/>
    <property type="match status" value="1"/>
</dbReference>
<accession>A0A7R8D1I4</accession>
<dbReference type="AlphaFoldDB" id="A0A7R8D1I4"/>
<dbReference type="EMBL" id="HG994586">
    <property type="protein sequence ID" value="CAF2991587.1"/>
    <property type="molecule type" value="Genomic_DNA"/>
</dbReference>
<name>A0A7R8D1I4_LEPSM</name>
<evidence type="ECO:0000313" key="3">
    <source>
        <dbReference type="Proteomes" id="UP000675881"/>
    </source>
</evidence>
<organism evidence="2 3">
    <name type="scientific">Lepeophtheirus salmonis</name>
    <name type="common">Salmon louse</name>
    <name type="synonym">Caligus salmonis</name>
    <dbReference type="NCBI Taxonomy" id="72036"/>
    <lineage>
        <taxon>Eukaryota</taxon>
        <taxon>Metazoa</taxon>
        <taxon>Ecdysozoa</taxon>
        <taxon>Arthropoda</taxon>
        <taxon>Crustacea</taxon>
        <taxon>Multicrustacea</taxon>
        <taxon>Hexanauplia</taxon>
        <taxon>Copepoda</taxon>
        <taxon>Siphonostomatoida</taxon>
        <taxon>Caligidae</taxon>
        <taxon>Lepeophtheirus</taxon>
    </lineage>
</organism>
<dbReference type="Pfam" id="PF02373">
    <property type="entry name" value="JmjC"/>
    <property type="match status" value="2"/>
</dbReference>
<proteinExistence type="predicted"/>
<keyword evidence="3" id="KW-1185">Reference proteome</keyword>
<dbReference type="GO" id="GO:0005634">
    <property type="term" value="C:nucleus"/>
    <property type="evidence" value="ECO:0007669"/>
    <property type="project" value="TreeGrafter"/>
</dbReference>
<dbReference type="OrthoDB" id="9547406at2759"/>
<keyword evidence="2" id="KW-0560">Oxidoreductase</keyword>
<dbReference type="GO" id="GO:0010468">
    <property type="term" value="P:regulation of gene expression"/>
    <property type="evidence" value="ECO:0007669"/>
    <property type="project" value="TreeGrafter"/>
</dbReference>
<dbReference type="GO" id="GO:0140681">
    <property type="term" value="F:histone H3K36me2/H3K36me3 demethylase activity"/>
    <property type="evidence" value="ECO:0007669"/>
    <property type="project" value="UniProtKB-EC"/>
</dbReference>
<sequence>MSIQEYYEMAQNHTYRTPPHNSHDDLERKYWKSLSFVPPIYGADITDSITDPDCNVFNMAKLPSILQYVNQDQNESYAGVTTPYLYLGSWKTTFSWHVEDMDLYAINYLHFGMPKTWYFVAQNFMRHKTCLINPSLLDELGVPYQKVVQEVRNAIVVYPYAYHSGFNHGFNCAESTNFALERWIEYGKRYRPCDCTSNNVKINMDCFVKRFQPDVYDKWMAGNDIGPHPEDPPDVVALIKLKSECPETYAAIMTEKFQKEAENLSEKIMFYTSTGRNLAVFKSTLRLVRGDSVLSSIEKKEFEFWKLEQRNNSKIIFQEAGGPIVSVDRRLVHIYQHAELKQIKIKVLPRTLTIIGDGLALLKQSLPNERFKCVKELIDKGVLIKIGERQMKRKRDIKKIPDEPQPVKSDKSLSKYENNKKMIEKVVYELKHSYLDLKALVFSDNMNKYYGNHTDALTTFMEGSDMNTLVQSNIFTKVNEFKVFIEENDDIPIALGVKDDELKMDFHMTKKIPPKIFYKGRPKKKLIDFFKDVNMEEILASDMVSYKEDNCFYVYKAMAEYGKKAKESVKNRVKVHVIRWRNKILYRLALESEEIKCQECLTNEKFQDLINRRVLRESNCRRIHDINRLDKIIKCDLVPRKLFKFKVRGHPNQYVYTNLEQTEILIKLPEELRIMQKSPVEAMIKAEILYDGQEDDTISYEGLGALEEIIMSKTKSTEELNESQYEINHPLLDVHVVKNYRDNEMIIIKKIELKSILILDDDTKQEVNKVNELVKAESEEEIVPSTSNDFLIKEDEEVDEDDYDDIEESEDEIFIPEIEENSDDDKSCAFSDDDPDFKVNGNRNSIVMPGVRRRKRSQSKIRKTRGRGRGKGKKPRTTKTKGKETTTHSNIRSFNPVTILNSMSDQDEMKPYMNHVLNILESSKLIMKNQEEFVWTSNDIEEAVK</sequence>
<dbReference type="Proteomes" id="UP000675881">
    <property type="component" value="Chromosome 7"/>
</dbReference>
<dbReference type="SUPFAM" id="SSF51197">
    <property type="entry name" value="Clavaminate synthase-like"/>
    <property type="match status" value="1"/>
</dbReference>
<feature type="region of interest" description="Disordered" evidence="1">
    <location>
        <begin position="850"/>
        <end position="888"/>
    </location>
</feature>
<dbReference type="GO" id="GO:0000785">
    <property type="term" value="C:chromatin"/>
    <property type="evidence" value="ECO:0007669"/>
    <property type="project" value="TreeGrafter"/>
</dbReference>
<dbReference type="SMART" id="SM00558">
    <property type="entry name" value="JmjC"/>
    <property type="match status" value="1"/>
</dbReference>
<dbReference type="GO" id="GO:0140684">
    <property type="term" value="F:histone H3K9me2/H3K9me3 demethylase activity"/>
    <property type="evidence" value="ECO:0007669"/>
    <property type="project" value="UniProtKB-EC"/>
</dbReference>
<reference evidence="2" key="1">
    <citation type="submission" date="2021-02" db="EMBL/GenBank/DDBJ databases">
        <authorList>
            <person name="Bekaert M."/>
        </authorList>
    </citation>
    <scope>NUCLEOTIDE SEQUENCE</scope>
    <source>
        <strain evidence="2">IoA-00</strain>
    </source>
</reference>
<gene>
    <name evidence="2" type="ORF">LSAA_12592</name>
</gene>
<evidence type="ECO:0000313" key="2">
    <source>
        <dbReference type="EMBL" id="CAF2991587.1"/>
    </source>
</evidence>
<dbReference type="PANTHER" id="PTHR10694">
    <property type="entry name" value="LYSINE-SPECIFIC DEMETHYLASE"/>
    <property type="match status" value="1"/>
</dbReference>
<protein>
    <submittedName>
        <fullName evidence="2">KDM4</fullName>
        <ecNumber evidence="2">1.14.11.66</ecNumber>
        <ecNumber evidence="2">1.14.11.69</ecNumber>
    </submittedName>
</protein>
<feature type="compositionally biased region" description="Basic residues" evidence="1">
    <location>
        <begin position="851"/>
        <end position="880"/>
    </location>
</feature>